<feature type="binding site" evidence="4">
    <location>
        <position position="661"/>
    </location>
    <ligand>
        <name>S-adenosyl-L-methionine</name>
        <dbReference type="ChEBI" id="CHEBI:59789"/>
    </ligand>
</feature>
<reference evidence="6 7" key="1">
    <citation type="journal article" date="2017" name="Int. J. Parasitol.">
        <title>The genome of the protozoan parasite Cystoisospora suis and a reverse vaccinology approach to identify vaccine candidates.</title>
        <authorList>
            <person name="Palmieri N."/>
            <person name="Shrestha A."/>
            <person name="Ruttkowski B."/>
            <person name="Beck T."/>
            <person name="Vogl C."/>
            <person name="Tomley F."/>
            <person name="Blake D.P."/>
            <person name="Joachim A."/>
        </authorList>
    </citation>
    <scope>NUCLEOTIDE SEQUENCE [LARGE SCALE GENOMIC DNA]</scope>
    <source>
        <strain evidence="6 7">Wien I</strain>
    </source>
</reference>
<feature type="compositionally biased region" description="Polar residues" evidence="5">
    <location>
        <begin position="802"/>
        <end position="820"/>
    </location>
</feature>
<dbReference type="GO" id="GO:0008173">
    <property type="term" value="F:RNA methyltransferase activity"/>
    <property type="evidence" value="ECO:0007669"/>
    <property type="project" value="InterPro"/>
</dbReference>
<dbReference type="GeneID" id="94424155"/>
<dbReference type="InterPro" id="IPR029063">
    <property type="entry name" value="SAM-dependent_MTases_sf"/>
</dbReference>
<dbReference type="VEuPathDB" id="ToxoDB:CSUI_000713"/>
<dbReference type="PROSITE" id="PS51687">
    <property type="entry name" value="SAM_MT_RNA_M5U"/>
    <property type="match status" value="1"/>
</dbReference>
<dbReference type="Gene3D" id="2.40.50.1070">
    <property type="match status" value="1"/>
</dbReference>
<dbReference type="GO" id="GO:0032259">
    <property type="term" value="P:methylation"/>
    <property type="evidence" value="ECO:0007669"/>
    <property type="project" value="UniProtKB-KW"/>
</dbReference>
<keyword evidence="1 4" id="KW-0489">Methyltransferase</keyword>
<feature type="compositionally biased region" description="Basic and acidic residues" evidence="5">
    <location>
        <begin position="21"/>
        <end position="31"/>
    </location>
</feature>
<organism evidence="6 7">
    <name type="scientific">Cystoisospora suis</name>
    <dbReference type="NCBI Taxonomy" id="483139"/>
    <lineage>
        <taxon>Eukaryota</taxon>
        <taxon>Sar</taxon>
        <taxon>Alveolata</taxon>
        <taxon>Apicomplexa</taxon>
        <taxon>Conoidasida</taxon>
        <taxon>Coccidia</taxon>
        <taxon>Eucoccidiorida</taxon>
        <taxon>Eimeriorina</taxon>
        <taxon>Sarcocystidae</taxon>
        <taxon>Cystoisospora</taxon>
    </lineage>
</organism>
<dbReference type="OrthoDB" id="10250660at2759"/>
<sequence length="963" mass="106029">MKWRRSTFSGRDAPFRNHLRPSVDKIPRKDGIGCQEDRRLASHQQKGGTRRYFSALSPGSASWKVSGKLRHIHFQPVLGVGVVRPPHLPTSRFSLAGSYVFSHCLRSSFSRVSTRVALALGFSRDISPLSDLAPCQRHDFRLPSRLLDSIPSLSRRYSSSSSYSSTSYPGPVLAAVIHWGCPPPPSRRLSLASHSKSSFATQALHSSPSPASSSFHSTPSITGLSFFTRGLQTNAASVLGEDPQGQKGQTRFPVNDDTTPSHAAGEWASVCTRDTPTEVESSSPSLTPRCSVNKRRLLNVVNRVQKGDVLNGLKVAGLDWEGRGLVRLLVREWRQVLSFSFFRALPGEKVTLRIDQIKRREDGRKLEIASLGTTCPSESERTPICRHFDRNCGGCSLLHMKYDGQVEEKENLLRTSVKEHLPNYLRVLEPMIPCQHPDELMYRNRSDFILQLRNGPRLGHFHFSSPEVIDIPQCPKLSLAIRRVYKAARAHLLPALKDGQLTIFNPLTGQGLLKNLSLRSAVDSEGKEKVLVNFICQHTESLPPALSEVAHALATSCSSDLAGVVANPVIWPGKEASSQSEVVLYGVDHVLQSLDASRKVIVRITARTSFLTNAFLLKIVCDKVLDLGKVQPGQVVWEFFAGSGVFSVLLADRARRVFAFDSRLENLSEVEENFFLNSVENGSAFLADFSSRSTLAVLSQYVSPGRWDIPSLDKGVSSHDAMGGALESPLARCLFDPVKERRRRQKQLNSLAYDALRLYEQETNDVAFDGEDAREDFSSGESLHAEAGTTGEQRSRGEILPRTSSGERTNRNDGNSQRGDSGNFGGHRSISAESTSALPFGLPVSFPGLESPDILILQPPRLGCDKASQTLTFLFLERPCASVAGALRRWLRRTAIPRIVYVSRYPPSMLRDIVPLTYLGYTVECIQPLDVFPHSASIMCIAGLKFVGRADAPLAGSAVDEGN</sequence>
<name>A0A2C6LF38_9APIC</name>
<protein>
    <submittedName>
        <fullName evidence="6">Family rna methyltransferase</fullName>
    </submittedName>
</protein>
<comment type="similarity">
    <text evidence="4">Belongs to the class I-like SAM-binding methyltransferase superfamily. RNA M5U methyltransferase family.</text>
</comment>
<comment type="caution">
    <text evidence="4">Lacks conserved residue(s) required for the propagation of feature annotation.</text>
</comment>
<feature type="binding site" evidence="4">
    <location>
        <position position="640"/>
    </location>
    <ligand>
        <name>S-adenosyl-L-methionine</name>
        <dbReference type="ChEBI" id="CHEBI:59789"/>
    </ligand>
</feature>
<evidence type="ECO:0000256" key="2">
    <source>
        <dbReference type="ARBA" id="ARBA00022679"/>
    </source>
</evidence>
<dbReference type="PANTHER" id="PTHR11061:SF30">
    <property type="entry name" value="TRNA (URACIL(54)-C(5))-METHYLTRANSFERASE"/>
    <property type="match status" value="1"/>
</dbReference>
<dbReference type="EMBL" id="MIGC01000283">
    <property type="protein sequence ID" value="PHJ25422.1"/>
    <property type="molecule type" value="Genomic_DNA"/>
</dbReference>
<keyword evidence="2 4" id="KW-0808">Transferase</keyword>
<dbReference type="GO" id="GO:0006396">
    <property type="term" value="P:RNA processing"/>
    <property type="evidence" value="ECO:0007669"/>
    <property type="project" value="InterPro"/>
</dbReference>
<evidence type="ECO:0000256" key="3">
    <source>
        <dbReference type="ARBA" id="ARBA00022691"/>
    </source>
</evidence>
<proteinExistence type="inferred from homology"/>
<dbReference type="RefSeq" id="XP_067927069.1">
    <property type="nucleotide sequence ID" value="XM_068060944.1"/>
</dbReference>
<dbReference type="AlphaFoldDB" id="A0A2C6LF38"/>
<evidence type="ECO:0000256" key="5">
    <source>
        <dbReference type="SAM" id="MobiDB-lite"/>
    </source>
</evidence>
<evidence type="ECO:0000256" key="1">
    <source>
        <dbReference type="ARBA" id="ARBA00022603"/>
    </source>
</evidence>
<feature type="region of interest" description="Disordered" evidence="5">
    <location>
        <begin position="774"/>
        <end position="828"/>
    </location>
</feature>
<dbReference type="SUPFAM" id="SSF53335">
    <property type="entry name" value="S-adenosyl-L-methionine-dependent methyltransferases"/>
    <property type="match status" value="1"/>
</dbReference>
<dbReference type="PANTHER" id="PTHR11061">
    <property type="entry name" value="RNA M5U METHYLTRANSFERASE"/>
    <property type="match status" value="1"/>
</dbReference>
<dbReference type="Proteomes" id="UP000221165">
    <property type="component" value="Unassembled WGS sequence"/>
</dbReference>
<gene>
    <name evidence="6" type="ORF">CSUI_000713</name>
</gene>
<dbReference type="InterPro" id="IPR010280">
    <property type="entry name" value="U5_MeTrfase_fam"/>
</dbReference>
<keyword evidence="3 4" id="KW-0949">S-adenosyl-L-methionine</keyword>
<dbReference type="Gene3D" id="3.40.50.150">
    <property type="entry name" value="Vaccinia Virus protein VP39"/>
    <property type="match status" value="2"/>
</dbReference>
<feature type="region of interest" description="Disordered" evidence="5">
    <location>
        <begin position="1"/>
        <end position="31"/>
    </location>
</feature>
<evidence type="ECO:0000256" key="4">
    <source>
        <dbReference type="PROSITE-ProRule" id="PRU01024"/>
    </source>
</evidence>
<comment type="caution">
    <text evidence="6">The sequence shown here is derived from an EMBL/GenBank/DDBJ whole genome shotgun (WGS) entry which is preliminary data.</text>
</comment>
<accession>A0A2C6LF38</accession>
<evidence type="ECO:0000313" key="6">
    <source>
        <dbReference type="EMBL" id="PHJ25422.1"/>
    </source>
</evidence>
<evidence type="ECO:0000313" key="7">
    <source>
        <dbReference type="Proteomes" id="UP000221165"/>
    </source>
</evidence>
<keyword evidence="7" id="KW-1185">Reference proteome</keyword>